<keyword evidence="1" id="KW-1133">Transmembrane helix</keyword>
<keyword evidence="4" id="KW-1185">Reference proteome</keyword>
<gene>
    <name evidence="3" type="ORF">BDQ12DRAFT_677677</name>
</gene>
<evidence type="ECO:0000256" key="1">
    <source>
        <dbReference type="SAM" id="Phobius"/>
    </source>
</evidence>
<sequence length="268" mass="29324">MRLCYLFSIVITLAVGVMGSEILQDNGNFPGSVPSNSLQARQSLAITSGEVIITSYASTTTLSLGISETLTETLTLPMSSVSSISSSEIPNMRTPWKTCPTVMPQAIVVPDPFYKGMAISASAICAVIVVISISSALFAIRHARQQVRRLHSDWETKAEPFPLLNSSYRGIPEEHRIDRVHADNISSQRRMRPSTLKAQLVRSLTRIVSGRYNGYREPGFTVLEQTGIVQTSQESRVSSSRSNLLQPELPSRMNSVDTLVGSNSDHIV</sequence>
<reference evidence="3 4" key="1">
    <citation type="journal article" date="2019" name="Nat. Ecol. Evol.">
        <title>Megaphylogeny resolves global patterns of mushroom evolution.</title>
        <authorList>
            <person name="Varga T."/>
            <person name="Krizsan K."/>
            <person name="Foldi C."/>
            <person name="Dima B."/>
            <person name="Sanchez-Garcia M."/>
            <person name="Sanchez-Ramirez S."/>
            <person name="Szollosi G.J."/>
            <person name="Szarkandi J.G."/>
            <person name="Papp V."/>
            <person name="Albert L."/>
            <person name="Andreopoulos W."/>
            <person name="Angelini C."/>
            <person name="Antonin V."/>
            <person name="Barry K.W."/>
            <person name="Bougher N.L."/>
            <person name="Buchanan P."/>
            <person name="Buyck B."/>
            <person name="Bense V."/>
            <person name="Catcheside P."/>
            <person name="Chovatia M."/>
            <person name="Cooper J."/>
            <person name="Damon W."/>
            <person name="Desjardin D."/>
            <person name="Finy P."/>
            <person name="Geml J."/>
            <person name="Haridas S."/>
            <person name="Hughes K."/>
            <person name="Justo A."/>
            <person name="Karasinski D."/>
            <person name="Kautmanova I."/>
            <person name="Kiss B."/>
            <person name="Kocsube S."/>
            <person name="Kotiranta H."/>
            <person name="LaButti K.M."/>
            <person name="Lechner B.E."/>
            <person name="Liimatainen K."/>
            <person name="Lipzen A."/>
            <person name="Lukacs Z."/>
            <person name="Mihaltcheva S."/>
            <person name="Morgado L.N."/>
            <person name="Niskanen T."/>
            <person name="Noordeloos M.E."/>
            <person name="Ohm R.A."/>
            <person name="Ortiz-Santana B."/>
            <person name="Ovrebo C."/>
            <person name="Racz N."/>
            <person name="Riley R."/>
            <person name="Savchenko A."/>
            <person name="Shiryaev A."/>
            <person name="Soop K."/>
            <person name="Spirin V."/>
            <person name="Szebenyi C."/>
            <person name="Tomsovsky M."/>
            <person name="Tulloss R.E."/>
            <person name="Uehling J."/>
            <person name="Grigoriev I.V."/>
            <person name="Vagvolgyi C."/>
            <person name="Papp T."/>
            <person name="Martin F.M."/>
            <person name="Miettinen O."/>
            <person name="Hibbett D.S."/>
            <person name="Nagy L.G."/>
        </authorList>
    </citation>
    <scope>NUCLEOTIDE SEQUENCE [LARGE SCALE GENOMIC DNA]</scope>
    <source>
        <strain evidence="3 4">CBS 166.37</strain>
    </source>
</reference>
<keyword evidence="1" id="KW-0812">Transmembrane</keyword>
<proteinExistence type="predicted"/>
<keyword evidence="2" id="KW-0732">Signal</keyword>
<feature type="signal peptide" evidence="2">
    <location>
        <begin position="1"/>
        <end position="19"/>
    </location>
</feature>
<evidence type="ECO:0000313" key="4">
    <source>
        <dbReference type="Proteomes" id="UP000308652"/>
    </source>
</evidence>
<keyword evidence="1" id="KW-0472">Membrane</keyword>
<accession>A0A5C3MBJ4</accession>
<name>A0A5C3MBJ4_9AGAR</name>
<protein>
    <submittedName>
        <fullName evidence="3">Uncharacterized protein</fullName>
    </submittedName>
</protein>
<dbReference type="Proteomes" id="UP000308652">
    <property type="component" value="Unassembled WGS sequence"/>
</dbReference>
<organism evidence="3 4">
    <name type="scientific">Crucibulum laeve</name>
    <dbReference type="NCBI Taxonomy" id="68775"/>
    <lineage>
        <taxon>Eukaryota</taxon>
        <taxon>Fungi</taxon>
        <taxon>Dikarya</taxon>
        <taxon>Basidiomycota</taxon>
        <taxon>Agaricomycotina</taxon>
        <taxon>Agaricomycetes</taxon>
        <taxon>Agaricomycetidae</taxon>
        <taxon>Agaricales</taxon>
        <taxon>Agaricineae</taxon>
        <taxon>Nidulariaceae</taxon>
        <taxon>Crucibulum</taxon>
    </lineage>
</organism>
<evidence type="ECO:0000256" key="2">
    <source>
        <dbReference type="SAM" id="SignalP"/>
    </source>
</evidence>
<dbReference type="EMBL" id="ML213593">
    <property type="protein sequence ID" value="TFK42133.1"/>
    <property type="molecule type" value="Genomic_DNA"/>
</dbReference>
<dbReference type="AlphaFoldDB" id="A0A5C3MBJ4"/>
<evidence type="ECO:0000313" key="3">
    <source>
        <dbReference type="EMBL" id="TFK42133.1"/>
    </source>
</evidence>
<feature type="chain" id="PRO_5022737431" evidence="2">
    <location>
        <begin position="20"/>
        <end position="268"/>
    </location>
</feature>
<feature type="transmembrane region" description="Helical" evidence="1">
    <location>
        <begin position="118"/>
        <end position="140"/>
    </location>
</feature>